<evidence type="ECO:0000313" key="3">
    <source>
        <dbReference type="Proteomes" id="UP000298138"/>
    </source>
</evidence>
<proteinExistence type="predicted"/>
<dbReference type="OrthoDB" id="5341904at2759"/>
<sequence>MGHRQSVPCVIDDEVTQRATETTRTIVKSSKPKRQNKLQKPPGPGDHPISGKARRLSTLDFRSKPALDNNSSLASLASSTAPLPAAAPLPTPPNSRKSPNVSGQISRRPTIKSSCVAAEDGSDELSSTAPADDPVSLLRRRSLLNAAPPATATRRSEPLRSRRNTLPAQPLDRVVEIDIQRSNTPSAISVIGAFKRGSLRITNGCASPAPSSAPTSPAMKPVTVRRSMDSIVCQGPRNSWEATQTTIQVMVQDPDTGELRPEEYVHEQISTLEKPILPAPDPAAVTTTQNPKYHKHMSSAPINSHNHNSQDNAASHPFTIRHVHDETFDILEGRTRVPTCTVQYSDSTFKPYAPESIPSDYPLKLFPEKSNFHKPNQSFPRYDGPPEHIYTFEESVVTRREIPYPVPVDGEGERNYSSHNSSRDRSLKQSHSVSHLPVVNGIDCSGSFQLQTPTPPVMQFVQMQNLPPNSRITGQEYYQRFSRRRSQMKSRESMNGVHT</sequence>
<name>A0A4S2MST0_9PEZI</name>
<protein>
    <submittedName>
        <fullName evidence="2">Uncharacterized protein</fullName>
    </submittedName>
</protein>
<dbReference type="InParanoid" id="A0A4S2MST0"/>
<reference evidence="2 3" key="1">
    <citation type="submission" date="2019-04" db="EMBL/GenBank/DDBJ databases">
        <title>Comparative genomics and transcriptomics to analyze fruiting body development in filamentous ascomycetes.</title>
        <authorList>
            <consortium name="DOE Joint Genome Institute"/>
            <person name="Lutkenhaus R."/>
            <person name="Traeger S."/>
            <person name="Breuer J."/>
            <person name="Kuo A."/>
            <person name="Lipzen A."/>
            <person name="Pangilinan J."/>
            <person name="Dilworth D."/>
            <person name="Sandor L."/>
            <person name="Poggeler S."/>
            <person name="Barry K."/>
            <person name="Grigoriev I.V."/>
            <person name="Nowrousian M."/>
        </authorList>
    </citation>
    <scope>NUCLEOTIDE SEQUENCE [LARGE SCALE GENOMIC DNA]</scope>
    <source>
        <strain evidence="2 3">CBS 389.68</strain>
    </source>
</reference>
<dbReference type="Proteomes" id="UP000298138">
    <property type="component" value="Unassembled WGS sequence"/>
</dbReference>
<dbReference type="STRING" id="341454.A0A4S2MST0"/>
<dbReference type="AlphaFoldDB" id="A0A4S2MST0"/>
<evidence type="ECO:0000256" key="1">
    <source>
        <dbReference type="SAM" id="MobiDB-lite"/>
    </source>
</evidence>
<feature type="region of interest" description="Disordered" evidence="1">
    <location>
        <begin position="1"/>
        <end position="67"/>
    </location>
</feature>
<feature type="compositionally biased region" description="Polar residues" evidence="1">
    <location>
        <begin position="96"/>
        <end position="113"/>
    </location>
</feature>
<gene>
    <name evidence="2" type="ORF">EX30DRAFT_342407</name>
</gene>
<dbReference type="EMBL" id="ML220132">
    <property type="protein sequence ID" value="TGZ79307.1"/>
    <property type="molecule type" value="Genomic_DNA"/>
</dbReference>
<feature type="region of interest" description="Disordered" evidence="1">
    <location>
        <begin position="406"/>
        <end position="432"/>
    </location>
</feature>
<feature type="compositionally biased region" description="Basic and acidic residues" evidence="1">
    <location>
        <begin position="411"/>
        <end position="427"/>
    </location>
</feature>
<accession>A0A4S2MST0</accession>
<organism evidence="2 3">
    <name type="scientific">Ascodesmis nigricans</name>
    <dbReference type="NCBI Taxonomy" id="341454"/>
    <lineage>
        <taxon>Eukaryota</taxon>
        <taxon>Fungi</taxon>
        <taxon>Dikarya</taxon>
        <taxon>Ascomycota</taxon>
        <taxon>Pezizomycotina</taxon>
        <taxon>Pezizomycetes</taxon>
        <taxon>Pezizales</taxon>
        <taxon>Ascodesmidaceae</taxon>
        <taxon>Ascodesmis</taxon>
    </lineage>
</organism>
<evidence type="ECO:0000313" key="2">
    <source>
        <dbReference type="EMBL" id="TGZ79307.1"/>
    </source>
</evidence>
<feature type="region of interest" description="Disordered" evidence="1">
    <location>
        <begin position="83"/>
        <end position="167"/>
    </location>
</feature>
<feature type="compositionally biased region" description="Polar residues" evidence="1">
    <location>
        <begin position="17"/>
        <end position="28"/>
    </location>
</feature>
<keyword evidence="3" id="KW-1185">Reference proteome</keyword>